<evidence type="ECO:0000313" key="2">
    <source>
        <dbReference type="Proteomes" id="UP001454036"/>
    </source>
</evidence>
<accession>A0AAV3PLT1</accession>
<gene>
    <name evidence="1" type="ORF">LIER_10711</name>
</gene>
<reference evidence="1 2" key="1">
    <citation type="submission" date="2024-01" db="EMBL/GenBank/DDBJ databases">
        <title>The complete chloroplast genome sequence of Lithospermum erythrorhizon: insights into the phylogenetic relationship among Boraginaceae species and the maternal lineages of purple gromwells.</title>
        <authorList>
            <person name="Okada T."/>
            <person name="Watanabe K."/>
        </authorList>
    </citation>
    <scope>NUCLEOTIDE SEQUENCE [LARGE SCALE GENOMIC DNA]</scope>
</reference>
<evidence type="ECO:0000313" key="1">
    <source>
        <dbReference type="EMBL" id="GAA0152161.1"/>
    </source>
</evidence>
<sequence>MLQNIRLHKWPYAIRNTPCSRHSDPTPITIFLRLHNSDYKDSVSWTINIRGFLHSPNIIGTQHVDLTHADDTKALAKIMMEAAITGLLLAARENLYEVFILSDNFFSEIWSKHMDQLKKWKIGKTF</sequence>
<evidence type="ECO:0008006" key="3">
    <source>
        <dbReference type="Google" id="ProtNLM"/>
    </source>
</evidence>
<dbReference type="AlphaFoldDB" id="A0AAV3PLT1"/>
<comment type="caution">
    <text evidence="1">The sequence shown here is derived from an EMBL/GenBank/DDBJ whole genome shotgun (WGS) entry which is preliminary data.</text>
</comment>
<dbReference type="EMBL" id="BAABME010001928">
    <property type="protein sequence ID" value="GAA0152161.1"/>
    <property type="molecule type" value="Genomic_DNA"/>
</dbReference>
<dbReference type="Proteomes" id="UP001454036">
    <property type="component" value="Unassembled WGS sequence"/>
</dbReference>
<proteinExistence type="predicted"/>
<keyword evidence="2" id="KW-1185">Reference proteome</keyword>
<name>A0AAV3PLT1_LITER</name>
<protein>
    <recommendedName>
        <fullName evidence="3">RNase H type-1 domain-containing protein</fullName>
    </recommendedName>
</protein>
<organism evidence="1 2">
    <name type="scientific">Lithospermum erythrorhizon</name>
    <name type="common">Purple gromwell</name>
    <name type="synonym">Lithospermum officinale var. erythrorhizon</name>
    <dbReference type="NCBI Taxonomy" id="34254"/>
    <lineage>
        <taxon>Eukaryota</taxon>
        <taxon>Viridiplantae</taxon>
        <taxon>Streptophyta</taxon>
        <taxon>Embryophyta</taxon>
        <taxon>Tracheophyta</taxon>
        <taxon>Spermatophyta</taxon>
        <taxon>Magnoliopsida</taxon>
        <taxon>eudicotyledons</taxon>
        <taxon>Gunneridae</taxon>
        <taxon>Pentapetalae</taxon>
        <taxon>asterids</taxon>
        <taxon>lamiids</taxon>
        <taxon>Boraginales</taxon>
        <taxon>Boraginaceae</taxon>
        <taxon>Boraginoideae</taxon>
        <taxon>Lithospermeae</taxon>
        <taxon>Lithospermum</taxon>
    </lineage>
</organism>